<dbReference type="Pfam" id="PF00804">
    <property type="entry name" value="Syntaxin"/>
    <property type="match status" value="1"/>
</dbReference>
<evidence type="ECO:0000256" key="4">
    <source>
        <dbReference type="ARBA" id="ARBA00022989"/>
    </source>
</evidence>
<dbReference type="Pfam" id="PF05739">
    <property type="entry name" value="SNARE"/>
    <property type="match status" value="1"/>
</dbReference>
<feature type="coiled-coil region" evidence="7">
    <location>
        <begin position="91"/>
        <end position="127"/>
    </location>
</feature>
<comment type="subcellular location">
    <subcellularLocation>
        <location evidence="1">Membrane</location>
        <topology evidence="1">Single-pass type IV membrane protein</topology>
    </subcellularLocation>
</comment>
<dbReference type="InterPro" id="IPR045242">
    <property type="entry name" value="Syntaxin"/>
</dbReference>
<evidence type="ECO:0000256" key="7">
    <source>
        <dbReference type="SAM" id="Coils"/>
    </source>
</evidence>
<sequence length="307" mass="34996">MNSRLNELKRYQGVSQDEERFGDIEMHTSSSRQVDEEDYLAAFFKDVEEVKRGVEVVAKAAARVREITEERLLAVSSSAEEELSRELGPLVDKANAKIKQTKSILEKMEAENESKAETSKASELRIRQNLTSTLKRKFGDVAKEYQKQQQYYKGEMQKTVKRQLEIVKPDITNDEVDNVIRSGGTAGVYRSAILKGAADPIRAAYADVADKYQDVLKLEQSVQELHQMFLDFALLTEQQGELLDQIEYQVKAANEYVEDGNRDIEVAIVYQKEIRKRWCCIIVILLIVVGVILFYLFVISGVGEKKK</sequence>
<dbReference type="GO" id="GO:0005886">
    <property type="term" value="C:plasma membrane"/>
    <property type="evidence" value="ECO:0007669"/>
    <property type="project" value="TreeGrafter"/>
</dbReference>
<evidence type="ECO:0000256" key="2">
    <source>
        <dbReference type="ARBA" id="ARBA00009063"/>
    </source>
</evidence>
<comment type="similarity">
    <text evidence="2 6">Belongs to the syntaxin family.</text>
</comment>
<dbReference type="GO" id="GO:0005484">
    <property type="term" value="F:SNAP receptor activity"/>
    <property type="evidence" value="ECO:0007669"/>
    <property type="project" value="InterPro"/>
</dbReference>
<proteinExistence type="inferred from homology"/>
<dbReference type="AlphaFoldDB" id="A0A7S3JN77"/>
<dbReference type="SMART" id="SM00503">
    <property type="entry name" value="SynN"/>
    <property type="match status" value="1"/>
</dbReference>
<evidence type="ECO:0000313" key="10">
    <source>
        <dbReference type="EMBL" id="CAE0359749.1"/>
    </source>
</evidence>
<dbReference type="GO" id="GO:0048278">
    <property type="term" value="P:vesicle docking"/>
    <property type="evidence" value="ECO:0007669"/>
    <property type="project" value="TreeGrafter"/>
</dbReference>
<dbReference type="GO" id="GO:0031201">
    <property type="term" value="C:SNARE complex"/>
    <property type="evidence" value="ECO:0007669"/>
    <property type="project" value="TreeGrafter"/>
</dbReference>
<protein>
    <recommendedName>
        <fullName evidence="9">t-SNARE coiled-coil homology domain-containing protein</fullName>
    </recommendedName>
</protein>
<evidence type="ECO:0000259" key="9">
    <source>
        <dbReference type="PROSITE" id="PS50192"/>
    </source>
</evidence>
<keyword evidence="7" id="KW-0175">Coiled coil</keyword>
<dbReference type="PROSITE" id="PS00914">
    <property type="entry name" value="SYNTAXIN"/>
    <property type="match status" value="1"/>
</dbReference>
<evidence type="ECO:0000256" key="8">
    <source>
        <dbReference type="SAM" id="Phobius"/>
    </source>
</evidence>
<evidence type="ECO:0000256" key="3">
    <source>
        <dbReference type="ARBA" id="ARBA00022692"/>
    </source>
</evidence>
<accession>A0A7S3JN77</accession>
<dbReference type="PROSITE" id="PS50192">
    <property type="entry name" value="T_SNARE"/>
    <property type="match status" value="1"/>
</dbReference>
<feature type="transmembrane region" description="Helical" evidence="8">
    <location>
        <begin position="278"/>
        <end position="298"/>
    </location>
</feature>
<evidence type="ECO:0000256" key="6">
    <source>
        <dbReference type="RuleBase" id="RU003858"/>
    </source>
</evidence>
<dbReference type="InterPro" id="IPR010989">
    <property type="entry name" value="SNARE"/>
</dbReference>
<dbReference type="CDD" id="cd15848">
    <property type="entry name" value="SNARE_syntaxin1-like"/>
    <property type="match status" value="1"/>
</dbReference>
<dbReference type="GO" id="GO:0006906">
    <property type="term" value="P:vesicle fusion"/>
    <property type="evidence" value="ECO:0007669"/>
    <property type="project" value="TreeGrafter"/>
</dbReference>
<gene>
    <name evidence="10" type="ORF">ALAG00032_LOCUS478</name>
</gene>
<dbReference type="GO" id="GO:0006887">
    <property type="term" value="P:exocytosis"/>
    <property type="evidence" value="ECO:0007669"/>
    <property type="project" value="TreeGrafter"/>
</dbReference>
<feature type="domain" description="T-SNARE coiled-coil homology" evidence="9">
    <location>
        <begin position="205"/>
        <end position="267"/>
    </location>
</feature>
<keyword evidence="5 8" id="KW-0472">Membrane</keyword>
<dbReference type="GO" id="GO:0012505">
    <property type="term" value="C:endomembrane system"/>
    <property type="evidence" value="ECO:0007669"/>
    <property type="project" value="TreeGrafter"/>
</dbReference>
<dbReference type="Gene3D" id="1.20.58.70">
    <property type="match status" value="1"/>
</dbReference>
<dbReference type="SMART" id="SM00397">
    <property type="entry name" value="t_SNARE"/>
    <property type="match status" value="1"/>
</dbReference>
<name>A0A7S3JN77_9STRA</name>
<dbReference type="EMBL" id="HBIJ01000633">
    <property type="protein sequence ID" value="CAE0359749.1"/>
    <property type="molecule type" value="Transcribed_RNA"/>
</dbReference>
<dbReference type="PANTHER" id="PTHR19957:SF307">
    <property type="entry name" value="PROTEIN SSO1-RELATED"/>
    <property type="match status" value="1"/>
</dbReference>
<keyword evidence="3 8" id="KW-0812">Transmembrane</keyword>
<dbReference type="PANTHER" id="PTHR19957">
    <property type="entry name" value="SYNTAXIN"/>
    <property type="match status" value="1"/>
</dbReference>
<dbReference type="GO" id="GO:0006886">
    <property type="term" value="P:intracellular protein transport"/>
    <property type="evidence" value="ECO:0007669"/>
    <property type="project" value="InterPro"/>
</dbReference>
<organism evidence="10">
    <name type="scientific">Aureoumbra lagunensis</name>
    <dbReference type="NCBI Taxonomy" id="44058"/>
    <lineage>
        <taxon>Eukaryota</taxon>
        <taxon>Sar</taxon>
        <taxon>Stramenopiles</taxon>
        <taxon>Ochrophyta</taxon>
        <taxon>Pelagophyceae</taxon>
        <taxon>Pelagomonadales</taxon>
        <taxon>Aureoumbra</taxon>
    </lineage>
</organism>
<evidence type="ECO:0000256" key="1">
    <source>
        <dbReference type="ARBA" id="ARBA00004211"/>
    </source>
</evidence>
<dbReference type="Gene3D" id="1.20.5.110">
    <property type="match status" value="1"/>
</dbReference>
<reference evidence="10" key="1">
    <citation type="submission" date="2021-01" db="EMBL/GenBank/DDBJ databases">
        <authorList>
            <person name="Corre E."/>
            <person name="Pelletier E."/>
            <person name="Niang G."/>
            <person name="Scheremetjew M."/>
            <person name="Finn R."/>
            <person name="Kale V."/>
            <person name="Holt S."/>
            <person name="Cochrane G."/>
            <person name="Meng A."/>
            <person name="Brown T."/>
            <person name="Cohen L."/>
        </authorList>
    </citation>
    <scope>NUCLEOTIDE SEQUENCE</scope>
    <source>
        <strain evidence="10">CCMP1510</strain>
    </source>
</reference>
<dbReference type="InterPro" id="IPR000727">
    <property type="entry name" value="T_SNARE_dom"/>
</dbReference>
<dbReference type="GO" id="GO:0000149">
    <property type="term" value="F:SNARE binding"/>
    <property type="evidence" value="ECO:0007669"/>
    <property type="project" value="TreeGrafter"/>
</dbReference>
<dbReference type="SUPFAM" id="SSF47661">
    <property type="entry name" value="t-snare proteins"/>
    <property type="match status" value="1"/>
</dbReference>
<keyword evidence="4 8" id="KW-1133">Transmembrane helix</keyword>
<dbReference type="InterPro" id="IPR006012">
    <property type="entry name" value="Syntaxin/epimorphin_CS"/>
</dbReference>
<dbReference type="InterPro" id="IPR006011">
    <property type="entry name" value="Syntaxin_N"/>
</dbReference>
<evidence type="ECO:0000256" key="5">
    <source>
        <dbReference type="ARBA" id="ARBA00023136"/>
    </source>
</evidence>